<organism evidence="1 2">
    <name type="scientific">Pelagibacterium luteolum</name>
    <dbReference type="NCBI Taxonomy" id="440168"/>
    <lineage>
        <taxon>Bacteria</taxon>
        <taxon>Pseudomonadati</taxon>
        <taxon>Pseudomonadota</taxon>
        <taxon>Alphaproteobacteria</taxon>
        <taxon>Hyphomicrobiales</taxon>
        <taxon>Devosiaceae</taxon>
        <taxon>Pelagibacterium</taxon>
    </lineage>
</organism>
<gene>
    <name evidence="1" type="ORF">SAMN04487974_109137</name>
</gene>
<dbReference type="EMBL" id="FNCS01000009">
    <property type="protein sequence ID" value="SDG83963.1"/>
    <property type="molecule type" value="Genomic_DNA"/>
</dbReference>
<dbReference type="AlphaFoldDB" id="A0A1G7XIL2"/>
<keyword evidence="2" id="KW-1185">Reference proteome</keyword>
<evidence type="ECO:0000313" key="2">
    <source>
        <dbReference type="Proteomes" id="UP000199495"/>
    </source>
</evidence>
<proteinExistence type="predicted"/>
<accession>A0A1G7XIL2</accession>
<dbReference type="Proteomes" id="UP000199495">
    <property type="component" value="Unassembled WGS sequence"/>
</dbReference>
<evidence type="ECO:0000313" key="1">
    <source>
        <dbReference type="EMBL" id="SDG83963.1"/>
    </source>
</evidence>
<sequence length="126" mass="13767">MPAPAKISKSDLQARFANGARLVDVSKALGFSALTVARHCKLHGIEYPTKRGPAPRLPHVSLVIAMVRSGIKTTDIARKYNVTPSAIPRLLERNHFALAAGHVVHDYRHGRGTLEKRASKVSNIEN</sequence>
<dbReference type="STRING" id="440168.SAMN04487974_109137"/>
<protein>
    <submittedName>
        <fullName evidence="1">Uncharacterized protein</fullName>
    </submittedName>
</protein>
<dbReference type="RefSeq" id="WP_090597405.1">
    <property type="nucleotide sequence ID" value="NZ_FNCS01000009.1"/>
</dbReference>
<reference evidence="1 2" key="1">
    <citation type="submission" date="2016-10" db="EMBL/GenBank/DDBJ databases">
        <authorList>
            <person name="de Groot N.N."/>
        </authorList>
    </citation>
    <scope>NUCLEOTIDE SEQUENCE [LARGE SCALE GENOMIC DNA]</scope>
    <source>
        <strain evidence="1 2">CGMCC 1.10267</strain>
    </source>
</reference>
<name>A0A1G7XIL2_9HYPH</name>